<evidence type="ECO:0000313" key="2">
    <source>
        <dbReference type="EMBL" id="SDY69447.1"/>
    </source>
</evidence>
<dbReference type="Gene3D" id="3.60.10.10">
    <property type="entry name" value="Endonuclease/exonuclease/phosphatase"/>
    <property type="match status" value="1"/>
</dbReference>
<dbReference type="AlphaFoldDB" id="A0A1H3LY41"/>
<accession>A0A1H3LY41</accession>
<reference evidence="2 3" key="1">
    <citation type="submission" date="2016-10" db="EMBL/GenBank/DDBJ databases">
        <authorList>
            <person name="de Groot N.N."/>
        </authorList>
    </citation>
    <scope>NUCLEOTIDE SEQUENCE [LARGE SCALE GENOMIC DNA]</scope>
    <source>
        <strain evidence="2 3">CGMCC 4.3491</strain>
    </source>
</reference>
<keyword evidence="2" id="KW-0540">Nuclease</keyword>
<dbReference type="STRING" id="381665.SAMN05216554_1192"/>
<keyword evidence="2" id="KW-0255">Endonuclease</keyword>
<evidence type="ECO:0000259" key="1">
    <source>
        <dbReference type="Pfam" id="PF03372"/>
    </source>
</evidence>
<feature type="domain" description="Endonuclease/exonuclease/phosphatase" evidence="1">
    <location>
        <begin position="9"/>
        <end position="194"/>
    </location>
</feature>
<keyword evidence="2" id="KW-0378">Hydrolase</keyword>
<dbReference type="InterPro" id="IPR036691">
    <property type="entry name" value="Endo/exonu/phosph_ase_sf"/>
</dbReference>
<dbReference type="Pfam" id="PF03372">
    <property type="entry name" value="Exo_endo_phos"/>
    <property type="match status" value="1"/>
</dbReference>
<dbReference type="Proteomes" id="UP000198891">
    <property type="component" value="Unassembled WGS sequence"/>
</dbReference>
<keyword evidence="2" id="KW-0269">Exonuclease</keyword>
<sequence length="227" mass="25837">MGRELNIVSYNLRKHHASGELRDLSRLYDVDVMCLQECDTEDIPERIDHLVLADSTKTNRLGLAVYYREDRFELHATRVFALRKSMHDRVMAPAHERLLAAKLFDKEIGKEILVGSFHAAPLTASNSLRRKQIAAAHSALRVMGPGLPTVMVGDYNYPWFRANLSERMEESGYLLSFSDKPTYARYKYFKGHFDFVTSAHTRIDSIDTLPQGESDHLPILVVAGVED</sequence>
<proteinExistence type="predicted"/>
<evidence type="ECO:0000313" key="3">
    <source>
        <dbReference type="Proteomes" id="UP000198891"/>
    </source>
</evidence>
<dbReference type="GO" id="GO:0004527">
    <property type="term" value="F:exonuclease activity"/>
    <property type="evidence" value="ECO:0007669"/>
    <property type="project" value="UniProtKB-KW"/>
</dbReference>
<name>A0A1H3LY41_9MICO</name>
<dbReference type="EMBL" id="FNPZ01000001">
    <property type="protein sequence ID" value="SDY69447.1"/>
    <property type="molecule type" value="Genomic_DNA"/>
</dbReference>
<protein>
    <submittedName>
        <fullName evidence="2">Metal-dependent hydrolase, endonuclease/exonuclease/phosphatase family</fullName>
    </submittedName>
</protein>
<dbReference type="SUPFAM" id="SSF56219">
    <property type="entry name" value="DNase I-like"/>
    <property type="match status" value="1"/>
</dbReference>
<gene>
    <name evidence="2" type="ORF">SAMN05216554_1192</name>
</gene>
<dbReference type="RefSeq" id="WP_092550086.1">
    <property type="nucleotide sequence ID" value="NZ_FNPZ01000001.1"/>
</dbReference>
<dbReference type="OrthoDB" id="4398889at2"/>
<organism evidence="2 3">
    <name type="scientific">Herbiconiux ginsengi</name>
    <dbReference type="NCBI Taxonomy" id="381665"/>
    <lineage>
        <taxon>Bacteria</taxon>
        <taxon>Bacillati</taxon>
        <taxon>Actinomycetota</taxon>
        <taxon>Actinomycetes</taxon>
        <taxon>Micrococcales</taxon>
        <taxon>Microbacteriaceae</taxon>
        <taxon>Herbiconiux</taxon>
    </lineage>
</organism>
<keyword evidence="3" id="KW-1185">Reference proteome</keyword>
<dbReference type="InterPro" id="IPR005135">
    <property type="entry name" value="Endo/exonuclease/phosphatase"/>
</dbReference>
<dbReference type="GO" id="GO:0004519">
    <property type="term" value="F:endonuclease activity"/>
    <property type="evidence" value="ECO:0007669"/>
    <property type="project" value="UniProtKB-KW"/>
</dbReference>